<keyword evidence="3 5" id="KW-0159">Chromosome partition</keyword>
<reference evidence="6 7" key="1">
    <citation type="submission" date="2018-02" db="EMBL/GenBank/DDBJ databases">
        <title>Mycoplasma marinum and Mycoplasma todarodis sp. nov., moderately halophilic and psychrotolerant mycoplasmas isolated from cephalopods.</title>
        <authorList>
            <person name="Viver T."/>
        </authorList>
    </citation>
    <scope>NUCLEOTIDE SEQUENCE [LARGE SCALE GENOMIC DNA]</scope>
    <source>
        <strain evidence="6 7">5H</strain>
    </source>
</reference>
<keyword evidence="2 5" id="KW-0132">Cell division</keyword>
<dbReference type="Gene3D" id="1.10.10.10">
    <property type="entry name" value="Winged helix-like DNA-binding domain superfamily/Winged helix DNA-binding domain"/>
    <property type="match status" value="2"/>
</dbReference>
<evidence type="ECO:0000256" key="2">
    <source>
        <dbReference type="ARBA" id="ARBA00022618"/>
    </source>
</evidence>
<comment type="caution">
    <text evidence="6">The sequence shown here is derived from an EMBL/GenBank/DDBJ whole genome shotgun (WGS) entry which is preliminary data.</text>
</comment>
<dbReference type="PIRSF" id="PIRSF019345">
    <property type="entry name" value="ScpB"/>
    <property type="match status" value="1"/>
</dbReference>
<evidence type="ECO:0000256" key="3">
    <source>
        <dbReference type="ARBA" id="ARBA00022829"/>
    </source>
</evidence>
<evidence type="ECO:0000256" key="1">
    <source>
        <dbReference type="ARBA" id="ARBA00022490"/>
    </source>
</evidence>
<accession>A0A4R0XR82</accession>
<dbReference type="GO" id="GO:0006260">
    <property type="term" value="P:DNA replication"/>
    <property type="evidence" value="ECO:0007669"/>
    <property type="project" value="UniProtKB-UniRule"/>
</dbReference>
<dbReference type="Pfam" id="PF04079">
    <property type="entry name" value="SMC_ScpB"/>
    <property type="match status" value="1"/>
</dbReference>
<dbReference type="PANTHER" id="PTHR34298">
    <property type="entry name" value="SEGREGATION AND CONDENSATION PROTEIN B"/>
    <property type="match status" value="1"/>
</dbReference>
<dbReference type="HAMAP" id="MF_01804">
    <property type="entry name" value="ScpB"/>
    <property type="match status" value="1"/>
</dbReference>
<keyword evidence="7" id="KW-1185">Reference proteome</keyword>
<evidence type="ECO:0000313" key="6">
    <source>
        <dbReference type="EMBL" id="TCG10900.1"/>
    </source>
</evidence>
<name>A0A4R0XR82_9MOLU</name>
<gene>
    <name evidence="5 6" type="primary">scpB</name>
    <name evidence="6" type="ORF">C4B25_02790</name>
</gene>
<dbReference type="NCBIfam" id="TIGR00281">
    <property type="entry name" value="SMC-Scp complex subunit ScpB"/>
    <property type="match status" value="1"/>
</dbReference>
<evidence type="ECO:0000256" key="4">
    <source>
        <dbReference type="ARBA" id="ARBA00023306"/>
    </source>
</evidence>
<dbReference type="PANTHER" id="PTHR34298:SF2">
    <property type="entry name" value="SEGREGATION AND CONDENSATION PROTEIN B"/>
    <property type="match status" value="1"/>
</dbReference>
<sequence length="188" mass="21483">MRKIIEALLYVKGNEGLTPRSFASIYEEMNTPTARKEMQKFMEEWNSEDHGMMVVEYKDHFKFATKVELHDKISELVTNEKKQRLSNAAIEAAGIIAYKQPITKSQVNTIRGVASEAVVNTLLIKGLIEEAGVAETPGRPILYKVSAKFYDYFNISSLKELPKLSEFEEGQEEGDFELFSSQRYDNQE</sequence>
<dbReference type="GO" id="GO:0051304">
    <property type="term" value="P:chromosome separation"/>
    <property type="evidence" value="ECO:0007669"/>
    <property type="project" value="InterPro"/>
</dbReference>
<dbReference type="RefSeq" id="WP_131613535.1">
    <property type="nucleotide sequence ID" value="NZ_PSZP01000019.1"/>
</dbReference>
<comment type="subcellular location">
    <subcellularLocation>
        <location evidence="5">Cytoplasm</location>
    </subcellularLocation>
    <text evidence="5">Associated with two foci at the outer edges of the nucleoid region in young cells, and at four foci within both cell halves in older cells.</text>
</comment>
<keyword evidence="4 5" id="KW-0131">Cell cycle</keyword>
<dbReference type="InterPro" id="IPR036390">
    <property type="entry name" value="WH_DNA-bd_sf"/>
</dbReference>
<comment type="subunit">
    <text evidence="5">Homodimer. Homodimerization may be required to stabilize the binding of ScpA to the Smc head domains. Component of a cohesin-like complex composed of ScpA, ScpB and the Smc homodimer, in which ScpA and ScpB bind to the head domain of Smc. The presence of the three proteins is required for the association of the complex with DNA.</text>
</comment>
<evidence type="ECO:0000256" key="5">
    <source>
        <dbReference type="HAMAP-Rule" id="MF_01804"/>
    </source>
</evidence>
<comment type="function">
    <text evidence="5">Participates in chromosomal partition during cell division. May act via the formation of a condensin-like complex containing Smc and ScpA that pull DNA away from mid-cell into both cell halves.</text>
</comment>
<dbReference type="InterPro" id="IPR005234">
    <property type="entry name" value="ScpB_csome_segregation"/>
</dbReference>
<dbReference type="GO" id="GO:0051301">
    <property type="term" value="P:cell division"/>
    <property type="evidence" value="ECO:0007669"/>
    <property type="project" value="UniProtKB-KW"/>
</dbReference>
<dbReference type="OrthoDB" id="9806226at2"/>
<organism evidence="6 7">
    <name type="scientific">Mycoplasma todarodis</name>
    <dbReference type="NCBI Taxonomy" id="1937191"/>
    <lineage>
        <taxon>Bacteria</taxon>
        <taxon>Bacillati</taxon>
        <taxon>Mycoplasmatota</taxon>
        <taxon>Mollicutes</taxon>
        <taxon>Mycoplasmataceae</taxon>
        <taxon>Mycoplasma</taxon>
    </lineage>
</organism>
<protein>
    <recommendedName>
        <fullName evidence="5">Segregation and condensation protein B</fullName>
    </recommendedName>
</protein>
<proteinExistence type="inferred from homology"/>
<evidence type="ECO:0000313" key="7">
    <source>
        <dbReference type="Proteomes" id="UP000291072"/>
    </source>
</evidence>
<dbReference type="SUPFAM" id="SSF46785">
    <property type="entry name" value="Winged helix' DNA-binding domain"/>
    <property type="match status" value="2"/>
</dbReference>
<dbReference type="InterPro" id="IPR036388">
    <property type="entry name" value="WH-like_DNA-bd_sf"/>
</dbReference>
<keyword evidence="1 5" id="KW-0963">Cytoplasm</keyword>
<dbReference type="Proteomes" id="UP000291072">
    <property type="component" value="Unassembled WGS sequence"/>
</dbReference>
<dbReference type="GO" id="GO:0005737">
    <property type="term" value="C:cytoplasm"/>
    <property type="evidence" value="ECO:0007669"/>
    <property type="project" value="UniProtKB-SubCell"/>
</dbReference>
<dbReference type="AlphaFoldDB" id="A0A4R0XR82"/>
<comment type="similarity">
    <text evidence="5">Belongs to the ScpB family.</text>
</comment>
<dbReference type="EMBL" id="PSZP01000019">
    <property type="protein sequence ID" value="TCG10900.1"/>
    <property type="molecule type" value="Genomic_DNA"/>
</dbReference>